<sequence length="239" mass="27302">MKQLTVLIFCSCLFLACNQVSRSVQETFHPTDTPVLAKPAVTTIPTPIQFPTNQAQTVTSATITIETHTSTTTHTHRHTEGKNVRFLTDGNRLNKAEEALKKLPQYAGKEIFIYSSIHFYKDGSIHALLRHPENPDYIDKYIYRNGAWSAPKPEQVTNKDRIRTRLISLDRIRFSNAAKVARALQEKTREVEGAKPVTSVYISIWDNGMRWFPSTINGSRDRYSLQFSEDGELKKFELE</sequence>
<comment type="caution">
    <text evidence="2">The sequence shown here is derived from an EMBL/GenBank/DDBJ whole genome shotgun (WGS) entry which is preliminary data.</text>
</comment>
<evidence type="ECO:0000313" key="3">
    <source>
        <dbReference type="Proteomes" id="UP000279089"/>
    </source>
</evidence>
<feature type="signal peptide" evidence="1">
    <location>
        <begin position="1"/>
        <end position="22"/>
    </location>
</feature>
<gene>
    <name evidence="2" type="ORF">EG028_11025</name>
</gene>
<keyword evidence="3" id="KW-1185">Reference proteome</keyword>
<accession>A0A3N4MBU5</accession>
<feature type="chain" id="PRO_5018078668" description="Beta-lactamase-inhibitor-like PepSY-like domain-containing protein" evidence="1">
    <location>
        <begin position="23"/>
        <end position="239"/>
    </location>
</feature>
<evidence type="ECO:0000313" key="2">
    <source>
        <dbReference type="EMBL" id="RPD41332.1"/>
    </source>
</evidence>
<name>A0A3N4MBU5_9BACT</name>
<dbReference type="EMBL" id="RMBX01000005">
    <property type="protein sequence ID" value="RPD41332.1"/>
    <property type="molecule type" value="Genomic_DNA"/>
</dbReference>
<dbReference type="OrthoDB" id="660752at2"/>
<reference evidence="3" key="1">
    <citation type="submission" date="2018-11" db="EMBL/GenBank/DDBJ databases">
        <title>Chitinophaga lutea sp.nov., isolate from arsenic contaminated soil.</title>
        <authorList>
            <person name="Zong Y."/>
        </authorList>
    </citation>
    <scope>NUCLEOTIDE SEQUENCE [LARGE SCALE GENOMIC DNA]</scope>
    <source>
        <strain evidence="3">YLT18</strain>
    </source>
</reference>
<dbReference type="AlphaFoldDB" id="A0A3N4MBU5"/>
<keyword evidence="1" id="KW-0732">Signal</keyword>
<evidence type="ECO:0008006" key="4">
    <source>
        <dbReference type="Google" id="ProtNLM"/>
    </source>
</evidence>
<protein>
    <recommendedName>
        <fullName evidence="4">Beta-lactamase-inhibitor-like PepSY-like domain-containing protein</fullName>
    </recommendedName>
</protein>
<proteinExistence type="predicted"/>
<dbReference type="PROSITE" id="PS51257">
    <property type="entry name" value="PROKAR_LIPOPROTEIN"/>
    <property type="match status" value="1"/>
</dbReference>
<evidence type="ECO:0000256" key="1">
    <source>
        <dbReference type="SAM" id="SignalP"/>
    </source>
</evidence>
<dbReference type="Proteomes" id="UP000279089">
    <property type="component" value="Unassembled WGS sequence"/>
</dbReference>
<organism evidence="2 3">
    <name type="scientific">Chitinophaga barathri</name>
    <dbReference type="NCBI Taxonomy" id="1647451"/>
    <lineage>
        <taxon>Bacteria</taxon>
        <taxon>Pseudomonadati</taxon>
        <taxon>Bacteroidota</taxon>
        <taxon>Chitinophagia</taxon>
        <taxon>Chitinophagales</taxon>
        <taxon>Chitinophagaceae</taxon>
        <taxon>Chitinophaga</taxon>
    </lineage>
</organism>